<evidence type="ECO:0000256" key="1">
    <source>
        <dbReference type="SAM" id="MobiDB-lite"/>
    </source>
</evidence>
<comment type="caution">
    <text evidence="2">The sequence shown here is derived from an EMBL/GenBank/DDBJ whole genome shotgun (WGS) entry which is preliminary data.</text>
</comment>
<evidence type="ECO:0000313" key="3">
    <source>
        <dbReference type="Proteomes" id="UP001153069"/>
    </source>
</evidence>
<keyword evidence="3" id="KW-1185">Reference proteome</keyword>
<reference evidence="2" key="1">
    <citation type="submission" date="2020-06" db="EMBL/GenBank/DDBJ databases">
        <authorList>
            <consortium name="Plant Systems Biology data submission"/>
        </authorList>
    </citation>
    <scope>NUCLEOTIDE SEQUENCE</scope>
    <source>
        <strain evidence="2">D6</strain>
    </source>
</reference>
<feature type="compositionally biased region" description="Acidic residues" evidence="1">
    <location>
        <begin position="109"/>
        <end position="119"/>
    </location>
</feature>
<organism evidence="2 3">
    <name type="scientific">Seminavis robusta</name>
    <dbReference type="NCBI Taxonomy" id="568900"/>
    <lineage>
        <taxon>Eukaryota</taxon>
        <taxon>Sar</taxon>
        <taxon>Stramenopiles</taxon>
        <taxon>Ochrophyta</taxon>
        <taxon>Bacillariophyta</taxon>
        <taxon>Bacillariophyceae</taxon>
        <taxon>Bacillariophycidae</taxon>
        <taxon>Naviculales</taxon>
        <taxon>Naviculaceae</taxon>
        <taxon>Seminavis</taxon>
    </lineage>
</organism>
<name>A0A9N8EP21_9STRA</name>
<feature type="compositionally biased region" description="Basic and acidic residues" evidence="1">
    <location>
        <begin position="155"/>
        <end position="164"/>
    </location>
</feature>
<feature type="compositionally biased region" description="Low complexity" evidence="1">
    <location>
        <begin position="61"/>
        <end position="84"/>
    </location>
</feature>
<protein>
    <submittedName>
        <fullName evidence="2">Uncharacterized protein</fullName>
    </submittedName>
</protein>
<sequence>MAFNNSGNNNNELDQLLMLMQKHKHQHGRLVIRASRGQSNDALDDFAKNVLEDVKLRGVPLAASSQPSPLAVSSQPSPLPASSQPSPPRQQEQTSRRNRQKHQCKQEPEDVIVLDMEPDEERHCSEEENRLDDKQASSTAVASPKDDTINGSDNNNDKPLAKRRRTADIKFDDFLADNNNLRHSKGVTTAVINDHLRDLGLKAPLSKFGISRDGENDVVILQFKNERTSLPFLDEKTGQLTIL</sequence>
<accession>A0A9N8EP21</accession>
<dbReference type="EMBL" id="CAICTM010001347">
    <property type="protein sequence ID" value="CAB9522856.1"/>
    <property type="molecule type" value="Genomic_DNA"/>
</dbReference>
<gene>
    <name evidence="2" type="ORF">SEMRO_1349_G265120.1</name>
</gene>
<evidence type="ECO:0000313" key="2">
    <source>
        <dbReference type="EMBL" id="CAB9522856.1"/>
    </source>
</evidence>
<dbReference type="Proteomes" id="UP001153069">
    <property type="component" value="Unassembled WGS sequence"/>
</dbReference>
<proteinExistence type="predicted"/>
<feature type="region of interest" description="Disordered" evidence="1">
    <location>
        <begin position="61"/>
        <end position="164"/>
    </location>
</feature>
<feature type="compositionally biased region" description="Basic and acidic residues" evidence="1">
    <location>
        <begin position="120"/>
        <end position="135"/>
    </location>
</feature>
<dbReference type="AlphaFoldDB" id="A0A9N8EP21"/>